<dbReference type="InterPro" id="IPR025411">
    <property type="entry name" value="DUF4136"/>
</dbReference>
<evidence type="ECO:0000313" key="3">
    <source>
        <dbReference type="EMBL" id="GGI58313.1"/>
    </source>
</evidence>
<proteinExistence type="predicted"/>
<protein>
    <recommendedName>
        <fullName evidence="2">DUF4136 domain-containing protein</fullName>
    </recommendedName>
</protein>
<keyword evidence="4" id="KW-1185">Reference proteome</keyword>
<evidence type="ECO:0000313" key="4">
    <source>
        <dbReference type="Proteomes" id="UP000624701"/>
    </source>
</evidence>
<gene>
    <name evidence="3" type="ORF">GCM10011444_26220</name>
</gene>
<comment type="caution">
    <text evidence="3">The sequence shown here is derived from an EMBL/GenBank/DDBJ whole genome shotgun (WGS) entry which is preliminary data.</text>
</comment>
<dbReference type="RefSeq" id="WP_188375220.1">
    <property type="nucleotide sequence ID" value="NZ_BMDQ01000004.1"/>
</dbReference>
<name>A0ABQ2C5F1_9FLAO</name>
<dbReference type="Gene3D" id="3.30.160.670">
    <property type="match status" value="1"/>
</dbReference>
<accession>A0ABQ2C5F1</accession>
<feature type="signal peptide" evidence="1">
    <location>
        <begin position="1"/>
        <end position="20"/>
    </location>
</feature>
<evidence type="ECO:0000259" key="2">
    <source>
        <dbReference type="Pfam" id="PF13590"/>
    </source>
</evidence>
<feature type="domain" description="DUF4136" evidence="2">
    <location>
        <begin position="20"/>
        <end position="169"/>
    </location>
</feature>
<dbReference type="PROSITE" id="PS51257">
    <property type="entry name" value="PROKAR_LIPOPROTEIN"/>
    <property type="match status" value="1"/>
</dbReference>
<organism evidence="3 4">
    <name type="scientific">Winogradskyella haliclonae</name>
    <dbReference type="NCBI Taxonomy" id="2048558"/>
    <lineage>
        <taxon>Bacteria</taxon>
        <taxon>Pseudomonadati</taxon>
        <taxon>Bacteroidota</taxon>
        <taxon>Flavobacteriia</taxon>
        <taxon>Flavobacteriales</taxon>
        <taxon>Flavobacteriaceae</taxon>
        <taxon>Winogradskyella</taxon>
    </lineage>
</organism>
<dbReference type="EMBL" id="BMDQ01000004">
    <property type="protein sequence ID" value="GGI58313.1"/>
    <property type="molecule type" value="Genomic_DNA"/>
</dbReference>
<sequence length="171" mass="19249">MRLLRFLSILFLFTSCGAFVDYDYEKDTDFTQYKTYNYFTDMKSGFNQLDEKRLVRAIDDKLKAMGFEKSETPSFNIDIQSGEIDANSNSAVGVGIGGTGRNVGGGVSIGIPVGQNRVMREISIEFVDDSKNGVFWQAITTMSNIGNTPEKREESFMKLIEKVFSKYPPKK</sequence>
<evidence type="ECO:0000256" key="1">
    <source>
        <dbReference type="SAM" id="SignalP"/>
    </source>
</evidence>
<feature type="chain" id="PRO_5045747235" description="DUF4136 domain-containing protein" evidence="1">
    <location>
        <begin position="21"/>
        <end position="171"/>
    </location>
</feature>
<keyword evidence="1" id="KW-0732">Signal</keyword>
<dbReference type="Pfam" id="PF13590">
    <property type="entry name" value="DUF4136"/>
    <property type="match status" value="1"/>
</dbReference>
<dbReference type="Proteomes" id="UP000624701">
    <property type="component" value="Unassembled WGS sequence"/>
</dbReference>
<reference evidence="4" key="1">
    <citation type="journal article" date="2019" name="Int. J. Syst. Evol. Microbiol.">
        <title>The Global Catalogue of Microorganisms (GCM) 10K type strain sequencing project: providing services to taxonomists for standard genome sequencing and annotation.</title>
        <authorList>
            <consortium name="The Broad Institute Genomics Platform"/>
            <consortium name="The Broad Institute Genome Sequencing Center for Infectious Disease"/>
            <person name="Wu L."/>
            <person name="Ma J."/>
        </authorList>
    </citation>
    <scope>NUCLEOTIDE SEQUENCE [LARGE SCALE GENOMIC DNA]</scope>
    <source>
        <strain evidence="4">CCM 8681</strain>
    </source>
</reference>